<gene>
    <name evidence="1" type="ORF">FHR80_001335</name>
</gene>
<organism evidence="1 2">
    <name type="scientific">Cellulomonas cellasea</name>
    <dbReference type="NCBI Taxonomy" id="43670"/>
    <lineage>
        <taxon>Bacteria</taxon>
        <taxon>Bacillati</taxon>
        <taxon>Actinomycetota</taxon>
        <taxon>Actinomycetes</taxon>
        <taxon>Micrococcales</taxon>
        <taxon>Cellulomonadaceae</taxon>
        <taxon>Cellulomonas</taxon>
    </lineage>
</organism>
<proteinExistence type="predicted"/>
<sequence length="80" mass="8672">MLTHAPAEVVVTLQGLVGGSVLESGPLRVLAAFVTINTVMYSALAVAKILPKVYPATWFPSSNRRAEDRSIYPEGWDGER</sequence>
<reference evidence="1 2" key="2">
    <citation type="submission" date="2020-08" db="EMBL/GenBank/DDBJ databases">
        <authorList>
            <person name="Partida-Martinez L."/>
            <person name="Huntemann M."/>
            <person name="Clum A."/>
            <person name="Wang J."/>
            <person name="Palaniappan K."/>
            <person name="Ritter S."/>
            <person name="Chen I.-M."/>
            <person name="Stamatis D."/>
            <person name="Reddy T."/>
            <person name="O'Malley R."/>
            <person name="Daum C."/>
            <person name="Shapiro N."/>
            <person name="Ivanova N."/>
            <person name="Kyrpides N."/>
            <person name="Woyke T."/>
        </authorList>
    </citation>
    <scope>NUCLEOTIDE SEQUENCE [LARGE SCALE GENOMIC DNA]</scope>
    <source>
        <strain evidence="1 2">RAS26</strain>
    </source>
</reference>
<accession>A0A7W4UDX4</accession>
<dbReference type="AlphaFoldDB" id="A0A7W4UDX4"/>
<dbReference type="EMBL" id="JACHVX010000002">
    <property type="protein sequence ID" value="MBB2922423.1"/>
    <property type="molecule type" value="Genomic_DNA"/>
</dbReference>
<reference evidence="1 2" key="1">
    <citation type="submission" date="2020-08" db="EMBL/GenBank/DDBJ databases">
        <title>The Agave Microbiome: Exploring the role of microbial communities in plant adaptations to desert environments.</title>
        <authorList>
            <person name="Partida-Martinez L.P."/>
        </authorList>
    </citation>
    <scope>NUCLEOTIDE SEQUENCE [LARGE SCALE GENOMIC DNA]</scope>
    <source>
        <strain evidence="1 2">RAS26</strain>
    </source>
</reference>
<evidence type="ECO:0000313" key="2">
    <source>
        <dbReference type="Proteomes" id="UP000518206"/>
    </source>
</evidence>
<name>A0A7W4UDX4_9CELL</name>
<dbReference type="Proteomes" id="UP000518206">
    <property type="component" value="Unassembled WGS sequence"/>
</dbReference>
<evidence type="ECO:0000313" key="1">
    <source>
        <dbReference type="EMBL" id="MBB2922423.1"/>
    </source>
</evidence>
<comment type="caution">
    <text evidence="1">The sequence shown here is derived from an EMBL/GenBank/DDBJ whole genome shotgun (WGS) entry which is preliminary data.</text>
</comment>
<dbReference type="RefSeq" id="WP_260176311.1">
    <property type="nucleotide sequence ID" value="NZ_JACHVX010000002.1"/>
</dbReference>
<protein>
    <submittedName>
        <fullName evidence="1">Uncharacterized protein</fullName>
    </submittedName>
</protein>